<dbReference type="RefSeq" id="WP_244763605.1">
    <property type="nucleotide sequence ID" value="NZ_JALJCJ010000008.1"/>
</dbReference>
<dbReference type="CDD" id="cd08503">
    <property type="entry name" value="PBP2_NikA_DppA_OppA_like_17"/>
    <property type="match status" value="1"/>
</dbReference>
<evidence type="ECO:0000256" key="2">
    <source>
        <dbReference type="ARBA" id="ARBA00005695"/>
    </source>
</evidence>
<dbReference type="InterPro" id="IPR030678">
    <property type="entry name" value="Peptide/Ni-bd"/>
</dbReference>
<evidence type="ECO:0000313" key="4">
    <source>
        <dbReference type="EMBL" id="MDO6124487.1"/>
    </source>
</evidence>
<dbReference type="InterPro" id="IPR039424">
    <property type="entry name" value="SBP_5"/>
</dbReference>
<comment type="subcellular location">
    <subcellularLocation>
        <location evidence="1">Periplasm</location>
    </subcellularLocation>
</comment>
<accession>A0ABT8XLB6</accession>
<name>A0ABT8XLB6_9HYPH</name>
<sequence>MSDELKYLANLVARGKMDRRSFLGRAAVLGASALASGLLTQAARAEGPVKGGTMRVGLGGGQTTDTLDPALAASEGPNTLMAQFGEKLLEVDAKGEIVPRLATEFGSSKDAKTWTFKIREGVTFHNGKSVTAEDVVETMKRHADSTSNSAALGLMAGITKMTASGNEFIAELKDPNADFPYIMADYHLLIQPEGGRANPADGVAAGPYKVVSQQPGVRYVFEKFADYWDDTRGHANTLDVTIINDDTARIAAVQSGQVDMINRVAPKVAELVASMKTVAVKSVPSRGHYVLVMRTNAKPFDNNDLRLALKYAIDRQSLLDRVLLGHGTLGNDVPINKFYPFFADDLEQRTYDPDKASFHFKKSGHDGPILIETSEVAFPGAVDACQLFQQSAAAANIPLEIKRIPGDGYWSDVWNKRPFCASYWNGRPTQDMVYSTIYTSGAAWNESAYSNPEFDKTVVLARGELDAGKRVDLYRKLALTIRDEGGTIVPMFSNFIDAVGQNVAGWTDDPNAPLMNALAPVKCWLTNV</sequence>
<evidence type="ECO:0000256" key="1">
    <source>
        <dbReference type="ARBA" id="ARBA00004418"/>
    </source>
</evidence>
<reference evidence="4" key="1">
    <citation type="submission" date="2022-04" db="EMBL/GenBank/DDBJ databases">
        <title>Shinella lacus sp. nov., a novel member of the genus Shinella from water.</title>
        <authorList>
            <person name="Deng Y."/>
        </authorList>
    </citation>
    <scope>NUCLEOTIDE SEQUENCE</scope>
    <source>
        <strain evidence="4">JCM 31239</strain>
    </source>
</reference>
<protein>
    <submittedName>
        <fullName evidence="4">ABC transporter substrate-binding protein</fullName>
    </submittedName>
</protein>
<evidence type="ECO:0000313" key="5">
    <source>
        <dbReference type="Proteomes" id="UP001177080"/>
    </source>
</evidence>
<feature type="domain" description="Solute-binding protein family 5" evidence="3">
    <location>
        <begin position="96"/>
        <end position="444"/>
    </location>
</feature>
<dbReference type="EMBL" id="WHSC02000013">
    <property type="protein sequence ID" value="MDO6124487.1"/>
    <property type="molecule type" value="Genomic_DNA"/>
</dbReference>
<dbReference type="Gene3D" id="3.10.105.10">
    <property type="entry name" value="Dipeptide-binding Protein, Domain 3"/>
    <property type="match status" value="1"/>
</dbReference>
<dbReference type="PIRSF" id="PIRSF002741">
    <property type="entry name" value="MppA"/>
    <property type="match status" value="1"/>
</dbReference>
<evidence type="ECO:0000259" key="3">
    <source>
        <dbReference type="Pfam" id="PF00496"/>
    </source>
</evidence>
<comment type="similarity">
    <text evidence="2">Belongs to the bacterial solute-binding protein 5 family.</text>
</comment>
<gene>
    <name evidence="4" type="ORF">GB928_025160</name>
</gene>
<dbReference type="Proteomes" id="UP001177080">
    <property type="component" value="Unassembled WGS sequence"/>
</dbReference>
<keyword evidence="5" id="KW-1185">Reference proteome</keyword>
<dbReference type="PROSITE" id="PS51318">
    <property type="entry name" value="TAT"/>
    <property type="match status" value="1"/>
</dbReference>
<dbReference type="Gene3D" id="3.40.190.10">
    <property type="entry name" value="Periplasmic binding protein-like II"/>
    <property type="match status" value="1"/>
</dbReference>
<organism evidence="4 5">
    <name type="scientific">Shinella curvata</name>
    <dbReference type="NCBI Taxonomy" id="1817964"/>
    <lineage>
        <taxon>Bacteria</taxon>
        <taxon>Pseudomonadati</taxon>
        <taxon>Pseudomonadota</taxon>
        <taxon>Alphaproteobacteria</taxon>
        <taxon>Hyphomicrobiales</taxon>
        <taxon>Rhizobiaceae</taxon>
        <taxon>Shinella</taxon>
    </lineage>
</organism>
<dbReference type="InterPro" id="IPR006311">
    <property type="entry name" value="TAT_signal"/>
</dbReference>
<comment type="caution">
    <text evidence="4">The sequence shown here is derived from an EMBL/GenBank/DDBJ whole genome shotgun (WGS) entry which is preliminary data.</text>
</comment>
<proteinExistence type="inferred from homology"/>
<dbReference type="Gene3D" id="3.90.76.10">
    <property type="entry name" value="Dipeptide-binding Protein, Domain 1"/>
    <property type="match status" value="1"/>
</dbReference>
<dbReference type="InterPro" id="IPR000914">
    <property type="entry name" value="SBP_5_dom"/>
</dbReference>
<dbReference type="SUPFAM" id="SSF53850">
    <property type="entry name" value="Periplasmic binding protein-like II"/>
    <property type="match status" value="1"/>
</dbReference>
<dbReference type="PANTHER" id="PTHR30290">
    <property type="entry name" value="PERIPLASMIC BINDING COMPONENT OF ABC TRANSPORTER"/>
    <property type="match status" value="1"/>
</dbReference>
<dbReference type="Pfam" id="PF00496">
    <property type="entry name" value="SBP_bac_5"/>
    <property type="match status" value="1"/>
</dbReference>